<evidence type="ECO:0000313" key="2">
    <source>
        <dbReference type="EMBL" id="ONK67684.1"/>
    </source>
</evidence>
<feature type="region of interest" description="Disordered" evidence="1">
    <location>
        <begin position="256"/>
        <end position="301"/>
    </location>
</feature>
<feature type="compositionally biased region" description="Polar residues" evidence="1">
    <location>
        <begin position="273"/>
        <end position="301"/>
    </location>
</feature>
<evidence type="ECO:0000256" key="1">
    <source>
        <dbReference type="SAM" id="MobiDB-lite"/>
    </source>
</evidence>
<reference evidence="3" key="1">
    <citation type="journal article" date="2017" name="Nat. Commun.">
        <title>The asparagus genome sheds light on the origin and evolution of a young Y chromosome.</title>
        <authorList>
            <person name="Harkess A."/>
            <person name="Zhou J."/>
            <person name="Xu C."/>
            <person name="Bowers J.E."/>
            <person name="Van der Hulst R."/>
            <person name="Ayyampalayam S."/>
            <person name="Mercati F."/>
            <person name="Riccardi P."/>
            <person name="McKain M.R."/>
            <person name="Kakrana A."/>
            <person name="Tang H."/>
            <person name="Ray J."/>
            <person name="Groenendijk J."/>
            <person name="Arikit S."/>
            <person name="Mathioni S.M."/>
            <person name="Nakano M."/>
            <person name="Shan H."/>
            <person name="Telgmann-Rauber A."/>
            <person name="Kanno A."/>
            <person name="Yue Z."/>
            <person name="Chen H."/>
            <person name="Li W."/>
            <person name="Chen Y."/>
            <person name="Xu X."/>
            <person name="Zhang Y."/>
            <person name="Luo S."/>
            <person name="Chen H."/>
            <person name="Gao J."/>
            <person name="Mao Z."/>
            <person name="Pires J.C."/>
            <person name="Luo M."/>
            <person name="Kudrna D."/>
            <person name="Wing R.A."/>
            <person name="Meyers B.C."/>
            <person name="Yi K."/>
            <person name="Kong H."/>
            <person name="Lavrijsen P."/>
            <person name="Sunseri F."/>
            <person name="Falavigna A."/>
            <person name="Ye Y."/>
            <person name="Leebens-Mack J.H."/>
            <person name="Chen G."/>
        </authorList>
    </citation>
    <scope>NUCLEOTIDE SEQUENCE [LARGE SCALE GENOMIC DNA]</scope>
    <source>
        <strain evidence="3">cv. DH0086</strain>
    </source>
</reference>
<feature type="region of interest" description="Disordered" evidence="1">
    <location>
        <begin position="356"/>
        <end position="381"/>
    </location>
</feature>
<dbReference type="OMA" id="DLDCEGI"/>
<sequence>MAKTTKSKKPSATGKGKVTPIQVAFIVDRFLADNSYENTLAAFRSEASDLFSKTKGKEVPKGLLGLGDILDEYITLKEQRVMVDQEKRRLETAFQGFQDVMGAYNSPQSPMSLPPQVSMAPSWDFHQGADPNNGSPPQGHTIHRSFVNHAQPTIMPPRVDEINKYSTPVPSKSSSEKRKASRSAPKAPPPPKKYRIGSAKDPHMIEDIVSTGEAPSTNNTQVKMGNDSVINSISRSISRPPVQGSSVAKNLFKNQHEARANSSSPKTPPRALLSQNGKSLSPVENSSFNPNGASSSHKNVPSSCAIISSETIVISPLKQKGYFSVERSYQVSASPLKPSPEKVNKRDHVKGRLDFDEASAPQSSEEQAATESSPSTDGEAAGSFDFDLPDFDFFDGDFTKLLCDIDLDCEQVHTSQQSSAPVDFLPGECNQEENVGNGGLATNTVTEIFSQKDMNIQGLDTMTTMRSITKRIMISSPSKGSNSSA</sequence>
<dbReference type="AlphaFoldDB" id="A0A5P1EPG8"/>
<proteinExistence type="predicted"/>
<dbReference type="EMBL" id="CM007385">
    <property type="protein sequence ID" value="ONK67684.1"/>
    <property type="molecule type" value="Genomic_DNA"/>
</dbReference>
<evidence type="ECO:0000313" key="3">
    <source>
        <dbReference type="Proteomes" id="UP000243459"/>
    </source>
</evidence>
<dbReference type="PANTHER" id="PTHR35117">
    <property type="entry name" value="MYOSIN-M HEAVY PROTEIN"/>
    <property type="match status" value="1"/>
</dbReference>
<feature type="region of interest" description="Disordered" evidence="1">
    <location>
        <begin position="121"/>
        <end position="200"/>
    </location>
</feature>
<dbReference type="PANTHER" id="PTHR35117:SF1">
    <property type="entry name" value="MYOSIN-M HEAVY PROTEIN"/>
    <property type="match status" value="1"/>
</dbReference>
<evidence type="ECO:0008006" key="4">
    <source>
        <dbReference type="Google" id="ProtNLM"/>
    </source>
</evidence>
<accession>A0A5P1EPG8</accession>
<name>A0A5P1EPG8_ASPOF</name>
<protein>
    <recommendedName>
        <fullName evidence="4">LisH domain-containing protein</fullName>
    </recommendedName>
</protein>
<organism evidence="2 3">
    <name type="scientific">Asparagus officinalis</name>
    <name type="common">Garden asparagus</name>
    <dbReference type="NCBI Taxonomy" id="4686"/>
    <lineage>
        <taxon>Eukaryota</taxon>
        <taxon>Viridiplantae</taxon>
        <taxon>Streptophyta</taxon>
        <taxon>Embryophyta</taxon>
        <taxon>Tracheophyta</taxon>
        <taxon>Spermatophyta</taxon>
        <taxon>Magnoliopsida</taxon>
        <taxon>Liliopsida</taxon>
        <taxon>Asparagales</taxon>
        <taxon>Asparagaceae</taxon>
        <taxon>Asparagoideae</taxon>
        <taxon>Asparagus</taxon>
    </lineage>
</organism>
<dbReference type="Gramene" id="ONK67684">
    <property type="protein sequence ID" value="ONK67684"/>
    <property type="gene ID" value="A4U43_C05F2660"/>
</dbReference>
<dbReference type="OrthoDB" id="1939654at2759"/>
<keyword evidence="3" id="KW-1185">Reference proteome</keyword>
<feature type="compositionally biased region" description="Low complexity" evidence="1">
    <location>
        <begin position="358"/>
        <end position="376"/>
    </location>
</feature>
<gene>
    <name evidence="2" type="ORF">A4U43_C05F2660</name>
</gene>
<dbReference type="Proteomes" id="UP000243459">
    <property type="component" value="Chromosome 5"/>
</dbReference>